<evidence type="ECO:0000256" key="1">
    <source>
        <dbReference type="SAM" id="MobiDB-lite"/>
    </source>
</evidence>
<accession>J3N4D3</accession>
<reference evidence="2" key="1">
    <citation type="journal article" date="2013" name="Nat. Commun.">
        <title>Whole-genome sequencing of Oryza brachyantha reveals mechanisms underlying Oryza genome evolution.</title>
        <authorList>
            <person name="Chen J."/>
            <person name="Huang Q."/>
            <person name="Gao D."/>
            <person name="Wang J."/>
            <person name="Lang Y."/>
            <person name="Liu T."/>
            <person name="Li B."/>
            <person name="Bai Z."/>
            <person name="Luis Goicoechea J."/>
            <person name="Liang C."/>
            <person name="Chen C."/>
            <person name="Zhang W."/>
            <person name="Sun S."/>
            <person name="Liao Y."/>
            <person name="Zhang X."/>
            <person name="Yang L."/>
            <person name="Song C."/>
            <person name="Wang M."/>
            <person name="Shi J."/>
            <person name="Liu G."/>
            <person name="Liu J."/>
            <person name="Zhou H."/>
            <person name="Zhou W."/>
            <person name="Yu Q."/>
            <person name="An N."/>
            <person name="Chen Y."/>
            <person name="Cai Q."/>
            <person name="Wang B."/>
            <person name="Liu B."/>
            <person name="Min J."/>
            <person name="Huang Y."/>
            <person name="Wu H."/>
            <person name="Li Z."/>
            <person name="Zhang Y."/>
            <person name="Yin Y."/>
            <person name="Song W."/>
            <person name="Jiang J."/>
            <person name="Jackson S.A."/>
            <person name="Wing R.A."/>
            <person name="Wang J."/>
            <person name="Chen M."/>
        </authorList>
    </citation>
    <scope>NUCLEOTIDE SEQUENCE [LARGE SCALE GENOMIC DNA]</scope>
    <source>
        <strain evidence="2">cv. IRGC 101232</strain>
    </source>
</reference>
<name>J3N4D3_ORYBR</name>
<feature type="region of interest" description="Disordered" evidence="1">
    <location>
        <begin position="1"/>
        <end position="34"/>
    </location>
</feature>
<reference evidence="2" key="2">
    <citation type="submission" date="2013-04" db="UniProtKB">
        <authorList>
            <consortium name="EnsemblPlants"/>
        </authorList>
    </citation>
    <scope>IDENTIFICATION</scope>
</reference>
<dbReference type="EnsemblPlants" id="OB10G23810.1">
    <property type="protein sequence ID" value="OB10G23810.1"/>
    <property type="gene ID" value="OB10G23810"/>
</dbReference>
<protein>
    <submittedName>
        <fullName evidence="2">Uncharacterized protein</fullName>
    </submittedName>
</protein>
<dbReference type="Gramene" id="OB10G23810.1">
    <property type="protein sequence ID" value="OB10G23810.1"/>
    <property type="gene ID" value="OB10G23810"/>
</dbReference>
<evidence type="ECO:0000313" key="3">
    <source>
        <dbReference type="Proteomes" id="UP000006038"/>
    </source>
</evidence>
<proteinExistence type="predicted"/>
<dbReference type="Proteomes" id="UP000006038">
    <property type="component" value="Chromosome 10"/>
</dbReference>
<evidence type="ECO:0000313" key="2">
    <source>
        <dbReference type="EnsemblPlants" id="OB10G23810.1"/>
    </source>
</evidence>
<keyword evidence="3" id="KW-1185">Reference proteome</keyword>
<sequence>MPADDGLESSEVPARNDSKSLTSGPTLADGVKSPWQLSSRAVRKRVGIGVHRMSKIFLVGPVHIQNAFTR</sequence>
<dbReference type="AlphaFoldDB" id="J3N4D3"/>
<organism evidence="2">
    <name type="scientific">Oryza brachyantha</name>
    <name type="common">malo sina</name>
    <dbReference type="NCBI Taxonomy" id="4533"/>
    <lineage>
        <taxon>Eukaryota</taxon>
        <taxon>Viridiplantae</taxon>
        <taxon>Streptophyta</taxon>
        <taxon>Embryophyta</taxon>
        <taxon>Tracheophyta</taxon>
        <taxon>Spermatophyta</taxon>
        <taxon>Magnoliopsida</taxon>
        <taxon>Liliopsida</taxon>
        <taxon>Poales</taxon>
        <taxon>Poaceae</taxon>
        <taxon>BOP clade</taxon>
        <taxon>Oryzoideae</taxon>
        <taxon>Oryzeae</taxon>
        <taxon>Oryzinae</taxon>
        <taxon>Oryza</taxon>
    </lineage>
</organism>
<dbReference type="HOGENOM" id="CLU_2765348_0_0_1"/>